<dbReference type="InterPro" id="IPR006076">
    <property type="entry name" value="FAD-dep_OxRdtase"/>
</dbReference>
<dbReference type="InterPro" id="IPR036188">
    <property type="entry name" value="FAD/NAD-bd_sf"/>
</dbReference>
<protein>
    <submittedName>
        <fullName evidence="2">FAD dependent oxidoreductase superfamily</fullName>
    </submittedName>
</protein>
<reference evidence="2 3" key="1">
    <citation type="journal article" date="2018" name="Mycol. Prog.">
        <title>Coniella lustricola, a new species from submerged detritus.</title>
        <authorList>
            <person name="Raudabaugh D.B."/>
            <person name="Iturriaga T."/>
            <person name="Carver A."/>
            <person name="Mondo S."/>
            <person name="Pangilinan J."/>
            <person name="Lipzen A."/>
            <person name="He G."/>
            <person name="Amirebrahimi M."/>
            <person name="Grigoriev I.V."/>
            <person name="Miller A.N."/>
        </authorList>
    </citation>
    <scope>NUCLEOTIDE SEQUENCE [LARGE SCALE GENOMIC DNA]</scope>
    <source>
        <strain evidence="2 3">B22-T-1</strain>
    </source>
</reference>
<dbReference type="InParanoid" id="A0A2T2ZV07"/>
<dbReference type="AlphaFoldDB" id="A0A2T2ZV07"/>
<dbReference type="STRING" id="2025994.A0A2T2ZV07"/>
<proteinExistence type="predicted"/>
<name>A0A2T2ZV07_9PEZI</name>
<dbReference type="EMBL" id="KZ678653">
    <property type="protein sequence ID" value="PSR77498.1"/>
    <property type="molecule type" value="Genomic_DNA"/>
</dbReference>
<accession>A0A2T2ZV07</accession>
<dbReference type="PANTHER" id="PTHR13847:SF188">
    <property type="entry name" value="EXPRESSED PROTEIN"/>
    <property type="match status" value="1"/>
</dbReference>
<dbReference type="Proteomes" id="UP000241462">
    <property type="component" value="Unassembled WGS sequence"/>
</dbReference>
<dbReference type="PANTHER" id="PTHR13847">
    <property type="entry name" value="SARCOSINE DEHYDROGENASE-RELATED"/>
    <property type="match status" value="1"/>
</dbReference>
<keyword evidence="3" id="KW-1185">Reference proteome</keyword>
<sequence length="500" mass="54217">MVLPVPNPTKSYWIEAAQSPLKDWRSTPELPNQTDIVIIGSGYTGATAAYWIHKHTAEHGTTPHMVMLEARDICGGATGRNGGQLRPHAYSRYLTWTTRFGKEGGLALIKHEMAHLDAFRDMLTAEGIADDVSFRLGETFDAAMTPAEWARLKSNYDAFVKDHGPEADVIRDCRIIEDPNEAEAFTQMKGCVGAVVHPSGQVWPYKFVHALLKIVAEKTGKLNVQAHTPALQVSERDAEGYITVTTPRGSVRAKAVIHSTNAWASHLLPEYKNIILPSLSTVAALKAPADLLKCTGAQQWGGEIWNYHLQIPPPYNAIIVGGAKCVITHYPRDWIKQGDDSKHLPGVADYMRTWGAAEVFEWPQDAGSELALPAQEGGSWTGLTSPTADAFPFVGAVPGREGHFIAAGFGGHGMPRILLSTAHLAPIVLAALGVQGVKKPAMLDKFPSMPQPFVPTAERVESLKDFDVQADIDADVKEHEAAAKLDIANGPRAVGWKTAA</sequence>
<evidence type="ECO:0000313" key="3">
    <source>
        <dbReference type="Proteomes" id="UP000241462"/>
    </source>
</evidence>
<dbReference type="Pfam" id="PF01266">
    <property type="entry name" value="DAO"/>
    <property type="match status" value="1"/>
</dbReference>
<dbReference type="Gene3D" id="3.50.50.60">
    <property type="entry name" value="FAD/NAD(P)-binding domain"/>
    <property type="match status" value="1"/>
</dbReference>
<evidence type="ECO:0000259" key="1">
    <source>
        <dbReference type="Pfam" id="PF01266"/>
    </source>
</evidence>
<feature type="domain" description="FAD dependent oxidoreductase" evidence="1">
    <location>
        <begin position="35"/>
        <end position="414"/>
    </location>
</feature>
<evidence type="ECO:0000313" key="2">
    <source>
        <dbReference type="EMBL" id="PSR77498.1"/>
    </source>
</evidence>
<organism evidence="2 3">
    <name type="scientific">Coniella lustricola</name>
    <dbReference type="NCBI Taxonomy" id="2025994"/>
    <lineage>
        <taxon>Eukaryota</taxon>
        <taxon>Fungi</taxon>
        <taxon>Dikarya</taxon>
        <taxon>Ascomycota</taxon>
        <taxon>Pezizomycotina</taxon>
        <taxon>Sordariomycetes</taxon>
        <taxon>Sordariomycetidae</taxon>
        <taxon>Diaporthales</taxon>
        <taxon>Schizoparmaceae</taxon>
        <taxon>Coniella</taxon>
    </lineage>
</organism>
<dbReference type="SUPFAM" id="SSF51905">
    <property type="entry name" value="FAD/NAD(P)-binding domain"/>
    <property type="match status" value="1"/>
</dbReference>
<dbReference type="Gene3D" id="3.30.9.10">
    <property type="entry name" value="D-Amino Acid Oxidase, subunit A, domain 2"/>
    <property type="match status" value="1"/>
</dbReference>
<dbReference type="GO" id="GO:0005737">
    <property type="term" value="C:cytoplasm"/>
    <property type="evidence" value="ECO:0007669"/>
    <property type="project" value="TreeGrafter"/>
</dbReference>
<dbReference type="OrthoDB" id="429143at2759"/>
<gene>
    <name evidence="2" type="ORF">BD289DRAFT_377735</name>
</gene>